<dbReference type="SUPFAM" id="SSF57997">
    <property type="entry name" value="Tropomyosin"/>
    <property type="match status" value="1"/>
</dbReference>
<comment type="subcellular location">
    <subcellularLocation>
        <location evidence="1">Virion</location>
    </subcellularLocation>
</comment>
<dbReference type="Gene3D" id="1.20.5.1070">
    <property type="entry name" value="Head and neck region of the ectodomain of NDV fusion glycoprotein"/>
    <property type="match status" value="1"/>
</dbReference>
<evidence type="ECO:0000256" key="5">
    <source>
        <dbReference type="ARBA" id="ARBA00023296"/>
    </source>
</evidence>
<keyword evidence="5" id="KW-1160">Virus entry into host cell</keyword>
<name>Q86339_9REOV</name>
<organism evidence="8">
    <name type="scientific">Reovirus sp</name>
    <dbReference type="NCBI Taxonomy" id="10891"/>
    <lineage>
        <taxon>Viruses</taxon>
        <taxon>Riboviria</taxon>
        <taxon>Orthornavirae</taxon>
        <taxon>Duplornaviricota</taxon>
        <taxon>Resentoviricetes</taxon>
        <taxon>Reovirales</taxon>
    </lineage>
</organism>
<evidence type="ECO:0000256" key="1">
    <source>
        <dbReference type="ARBA" id="ARBA00004328"/>
    </source>
</evidence>
<dbReference type="GO" id="GO:0046718">
    <property type="term" value="P:symbiont entry into host cell"/>
    <property type="evidence" value="ECO:0007669"/>
    <property type="project" value="UniProtKB-KW"/>
</dbReference>
<accession>Q86339</accession>
<proteinExistence type="predicted"/>
<protein>
    <submittedName>
        <fullName evidence="8">Viral attachment protein sigma 1</fullName>
    </submittedName>
</protein>
<feature type="coiled-coil region" evidence="6">
    <location>
        <begin position="21"/>
        <end position="48"/>
    </location>
</feature>
<evidence type="ECO:0000259" key="7">
    <source>
        <dbReference type="Pfam" id="PF01664"/>
    </source>
</evidence>
<gene>
    <name evidence="8" type="primary">S1</name>
</gene>
<evidence type="ECO:0000313" key="8">
    <source>
        <dbReference type="EMBL" id="AAB03312.1"/>
    </source>
</evidence>
<dbReference type="Gene3D" id="2.60.90.20">
    <property type="entry name" value="Virus attachment protein , globular domain"/>
    <property type="match status" value="1"/>
</dbReference>
<dbReference type="Gene3D" id="1.20.5.340">
    <property type="match status" value="1"/>
</dbReference>
<dbReference type="Pfam" id="PF01664">
    <property type="entry name" value="Reo_sigma1"/>
    <property type="match status" value="1"/>
</dbReference>
<keyword evidence="6" id="KW-0175">Coiled coil</keyword>
<sequence length="454" mass="49471">MSDLVQLIRREILLLTGNGESANSEHEIEEIKKQIKDISADVNRISNIVDSIQGQLGGLSVRVSAIESGVSENGNRIDRLERDVSGISASVSGIDSRLSELGDRVNVAEQRIGQLDTVTDNLLERASRLETEVSAITNDLGSLNTRVTTELNDVRQTIAAIDTRLTTLETDAVTSVGQGLQKTGNSIKVIVGNVLQLFVSNQQKGLGFIDNGMVVKIDTQYFSFDSNGNLTLNNNISGLPARTGSLEASRIDVVAPPLVIQSTGSTRLLRLMYEAVDFVVTNNVLTLRNRSVTPTFKFPLELNSADNSVSIHRNYRIRLGQWSGQLEYHTPSLRWNAPVTVNLMRVDDWLILSFTRFSTSGILASGKFVLNFVTGLSPGWATGSTEPSTTTNPLSTTFAAIQFINGSSRVDAFRILGVAEWNAGELEITNYGGTYTAHTNVDWAPMTIMYPCLG</sequence>
<keyword evidence="2" id="KW-0945">Host-virus interaction</keyword>
<feature type="domain" description="Outer capsid protein sigma-1 C-terminal" evidence="7">
    <location>
        <begin position="236"/>
        <end position="452"/>
    </location>
</feature>
<dbReference type="GO" id="GO:0019062">
    <property type="term" value="P:virion attachment to host cell"/>
    <property type="evidence" value="ECO:0007669"/>
    <property type="project" value="UniProtKB-KW"/>
</dbReference>
<evidence type="ECO:0000256" key="2">
    <source>
        <dbReference type="ARBA" id="ARBA00022581"/>
    </source>
</evidence>
<dbReference type="Gene3D" id="2.10.25.20">
    <property type="entry name" value="reovirus attachment protein sigma1, domain 1"/>
    <property type="match status" value="1"/>
</dbReference>
<reference evidence="8" key="1">
    <citation type="journal article" date="1990" name="J. Virol.">
        <title>Structure of the reovirus cell-attachment protein: a model for the domain organization of sigma 1.</title>
        <authorList>
            <person name="Nibert M.L."/>
            <person name="Dermody T.S."/>
            <person name="Fields B.N."/>
        </authorList>
    </citation>
    <scope>NUCLEOTIDE SEQUENCE</scope>
    <source>
        <strain evidence="8">L/T2+T3</strain>
    </source>
</reference>
<dbReference type="SUPFAM" id="SSF49835">
    <property type="entry name" value="Virus attachment protein globular domain"/>
    <property type="match status" value="1"/>
</dbReference>
<evidence type="ECO:0000256" key="4">
    <source>
        <dbReference type="ARBA" id="ARBA00022844"/>
    </source>
</evidence>
<reference evidence="8" key="2">
    <citation type="submission" date="1996-04" db="EMBL/GenBank/DDBJ databases">
        <title>Persistent Reovirus Infection of L Cells Select Mutations in Viral Attachment Protein sigma 1 that Alter Oligomer Stability.</title>
        <authorList>
            <person name="Wilson G.J."/>
            <person name="Wetzel J.D."/>
            <person name="Puryear W."/>
            <person name="Bassel-Duby R."/>
            <person name="Dermody T.S."/>
        </authorList>
    </citation>
    <scope>NUCLEOTIDE SEQUENCE</scope>
    <source>
        <strain evidence="8">L/T2+T3</strain>
    </source>
</reference>
<dbReference type="GO" id="GO:0044423">
    <property type="term" value="C:virion component"/>
    <property type="evidence" value="ECO:0007669"/>
    <property type="project" value="UniProtKB-KW"/>
</dbReference>
<keyword evidence="3" id="KW-1161">Viral attachment to host cell</keyword>
<dbReference type="EMBL" id="U53414">
    <property type="protein sequence ID" value="AAB03312.1"/>
    <property type="molecule type" value="Genomic_RNA"/>
</dbReference>
<evidence type="ECO:0000256" key="3">
    <source>
        <dbReference type="ARBA" id="ARBA00022804"/>
    </source>
</evidence>
<keyword evidence="4" id="KW-0946">Virion</keyword>
<dbReference type="InterPro" id="IPR008982">
    <property type="entry name" value="Adenovirus_pIV-like_att"/>
</dbReference>
<dbReference type="GO" id="GO:0007155">
    <property type="term" value="P:cell adhesion"/>
    <property type="evidence" value="ECO:0007669"/>
    <property type="project" value="InterPro"/>
</dbReference>
<evidence type="ECO:0000256" key="6">
    <source>
        <dbReference type="SAM" id="Coils"/>
    </source>
</evidence>
<dbReference type="InterPro" id="IPR002592">
    <property type="entry name" value="S1_C"/>
</dbReference>